<dbReference type="SUPFAM" id="SSF111006">
    <property type="entry name" value="Dystroglycan, domain 2"/>
    <property type="match status" value="1"/>
</dbReference>
<reference evidence="5" key="1">
    <citation type="submission" date="2020-04" db="EMBL/GenBank/DDBJ databases">
        <authorList>
            <person name="Neveu A P."/>
        </authorList>
    </citation>
    <scope>NUCLEOTIDE SEQUENCE</scope>
    <source>
        <tissue evidence="5">Whole embryo</tissue>
    </source>
</reference>
<dbReference type="PANTHER" id="PTHR21559:SF21">
    <property type="entry name" value="DYSTROGLYCAN 1"/>
    <property type="match status" value="1"/>
</dbReference>
<dbReference type="InterPro" id="IPR013783">
    <property type="entry name" value="Ig-like_fold"/>
</dbReference>
<evidence type="ECO:0000259" key="4">
    <source>
        <dbReference type="PROSITE" id="PS51699"/>
    </source>
</evidence>
<dbReference type="Pfam" id="PF18424">
    <property type="entry name" value="a_DG1_N2"/>
    <property type="match status" value="1"/>
</dbReference>
<evidence type="ECO:0000256" key="1">
    <source>
        <dbReference type="ARBA" id="ARBA00004135"/>
    </source>
</evidence>
<feature type="compositionally biased region" description="Low complexity" evidence="2">
    <location>
        <begin position="679"/>
        <end position="711"/>
    </location>
</feature>
<dbReference type="AlphaFoldDB" id="A0A6F9DAC9"/>
<keyword evidence="3" id="KW-0812">Transmembrane</keyword>
<keyword evidence="3" id="KW-1133">Transmembrane helix</keyword>
<dbReference type="GO" id="GO:0005509">
    <property type="term" value="F:calcium ion binding"/>
    <property type="evidence" value="ECO:0007669"/>
    <property type="project" value="InterPro"/>
</dbReference>
<dbReference type="SMART" id="SM00736">
    <property type="entry name" value="CADG"/>
    <property type="match status" value="1"/>
</dbReference>
<dbReference type="GO" id="GO:0002009">
    <property type="term" value="P:morphogenesis of an epithelium"/>
    <property type="evidence" value="ECO:0007669"/>
    <property type="project" value="TreeGrafter"/>
</dbReference>
<dbReference type="InterPro" id="IPR015919">
    <property type="entry name" value="Cadherin-like_sf"/>
</dbReference>
<dbReference type="Gene3D" id="2.60.40.10">
    <property type="entry name" value="Immunoglobulins"/>
    <property type="match status" value="1"/>
</dbReference>
<evidence type="ECO:0000313" key="5">
    <source>
        <dbReference type="EMBL" id="CAB3236144.1"/>
    </source>
</evidence>
<gene>
    <name evidence="5" type="primary">Dag1</name>
</gene>
<dbReference type="InterPro" id="IPR027468">
    <property type="entry name" value="Alpha-dystroglycan_domain_2"/>
</dbReference>
<dbReference type="PROSITE" id="PS51699">
    <property type="entry name" value="SEA_DG"/>
    <property type="match status" value="2"/>
</dbReference>
<name>A0A6F9DAC9_9ASCI</name>
<feature type="compositionally biased region" description="Basic and acidic residues" evidence="2">
    <location>
        <begin position="333"/>
        <end position="345"/>
    </location>
</feature>
<dbReference type="SUPFAM" id="SSF49313">
    <property type="entry name" value="Cadherin-like"/>
    <property type="match status" value="1"/>
</dbReference>
<dbReference type="PANTHER" id="PTHR21559">
    <property type="entry name" value="DYSTROGLYCAN-RELATED"/>
    <property type="match status" value="1"/>
</dbReference>
<dbReference type="GO" id="GO:0021675">
    <property type="term" value="P:nerve development"/>
    <property type="evidence" value="ECO:0007669"/>
    <property type="project" value="TreeGrafter"/>
</dbReference>
<dbReference type="GO" id="GO:0016011">
    <property type="term" value="C:dystroglycan complex"/>
    <property type="evidence" value="ECO:0007669"/>
    <property type="project" value="TreeGrafter"/>
</dbReference>
<organism evidence="5">
    <name type="scientific">Phallusia mammillata</name>
    <dbReference type="NCBI Taxonomy" id="59560"/>
    <lineage>
        <taxon>Eukaryota</taxon>
        <taxon>Metazoa</taxon>
        <taxon>Chordata</taxon>
        <taxon>Tunicata</taxon>
        <taxon>Ascidiacea</taxon>
        <taxon>Phlebobranchia</taxon>
        <taxon>Ascidiidae</taxon>
        <taxon>Phallusia</taxon>
    </lineage>
</organism>
<protein>
    <submittedName>
        <fullName evidence="5">Dystroglycan</fullName>
    </submittedName>
</protein>
<proteinExistence type="evidence at transcript level"/>
<feature type="compositionally biased region" description="Pro residues" evidence="2">
    <location>
        <begin position="1123"/>
        <end position="1132"/>
    </location>
</feature>
<feature type="domain" description="Peptidase S72" evidence="4">
    <location>
        <begin position="495"/>
        <end position="619"/>
    </location>
</feature>
<evidence type="ECO:0000256" key="2">
    <source>
        <dbReference type="SAM" id="MobiDB-lite"/>
    </source>
</evidence>
<sequence>MMDFTSRRKFAFKWAHGVRLEGNKFLICLAMILTLSASSTFAQATDTGFLSWLSGVWTSSSPSDNEAFPGVDEWTEHSCDFTAVTGKVFNQSLKNIFTKENLQVTEEHQIQVQILTPETRDWIMLDESSLQGVPLPVHEGRGHHIVATLLHHDEVALTVPCSIHVVENMQPNTDGKLLWSQEDRPVRCLPTEPVVTMVITLQASVNQITPMSRITLIQNLCSALSRPEVANLRTVTIETRPQAGTVAFMSGRGNAASLPSKRPGVYLSWPIACGGDASQLPSLEEVEKNAASGQLSRDLGYDVVEWRVENRKPAAVKIVALQQLRNTRVSSRQGERKAQSEDTKKPRLRLKRQVDSTPGIASAMVPSTPGFDDLDVRLRGRDSSPQVTSELRNLRVPRGNYFEYQIPADTFYDKEDGNTRALHLSLVDLASFDPFNNQLGTDSWMLLDIDTQTLYGVPPRSSEKDDPSFNIMAEDSSQQSGLTKFVVNLANRLRPTNHRFTMYFSSYTDSYIELAIPSVFARSLTKGLGANFNDVVPPGHFTIVKAETEGAELTVTWFRNDLGNRRKCERDALDQMWFSITGDHLTDEASQRSKATDEFKLHMAPNFVLKSVKVSLFGPCEPPPPTEKPNIASMSPPIITPPPPKITPAKSTTASTTSKPIEPTTIEKTKLPSPPPITIKPLPKITTKPTVPTTIPTTKPTTATTTTKPTTTKAAVPIVRRPLLLDRDFELKIPASVGKESRVQIPKSKFNVASPESTRYILQAWGDELPLWVSVDPNSSSLVVLPTNVDILPLDEFNSTHRIWNGGLVAVNKEDGAFSDRMKVKVYVLVPAQEVGMQKKANHAFVAKIENYVLENFTSVETSRFLEVIWTTMGDSDSSNFFVLPLQAGSVYVTWYNTSLASEMYCPFDEIQSLGRMLEEYRPQLNEKFSNAGFSVSSIGLMPKNSCVLTTTSTTTPTTLAKSRVPKVVPASTSTISPTSSTDDDKLQVAGGDGSTSIIIIAVVLACIVVLIAVAVFKCRTNSAAQRKREDKKRLQSAAATAAVVSPSSPYRQGNGGVFGDSSLHFKPGTPIVFDGETNGDSAGAPLLQRTSTFTQAQNGSNRVDGETIPLNHVAHTAEEPVRPPPPAYAHK</sequence>
<dbReference type="InterPro" id="IPR006644">
    <property type="entry name" value="Cadg"/>
</dbReference>
<dbReference type="GO" id="GO:0042383">
    <property type="term" value="C:sarcolemma"/>
    <property type="evidence" value="ECO:0007669"/>
    <property type="project" value="UniProtKB-SubCell"/>
</dbReference>
<feature type="region of interest" description="Disordered" evidence="2">
    <location>
        <begin position="640"/>
        <end position="711"/>
    </location>
</feature>
<dbReference type="GO" id="GO:0007411">
    <property type="term" value="P:axon guidance"/>
    <property type="evidence" value="ECO:0007669"/>
    <property type="project" value="TreeGrafter"/>
</dbReference>
<keyword evidence="3" id="KW-0472">Membrane</keyword>
<comment type="subcellular location">
    <subcellularLocation>
        <location evidence="1">Cell membrane</location>
        <location evidence="1">Sarcolemma</location>
    </subcellularLocation>
</comment>
<dbReference type="GO" id="GO:0043236">
    <property type="term" value="F:laminin binding"/>
    <property type="evidence" value="ECO:0007669"/>
    <property type="project" value="TreeGrafter"/>
</dbReference>
<feature type="domain" description="Peptidase S72" evidence="4">
    <location>
        <begin position="840"/>
        <end position="946"/>
    </location>
</feature>
<accession>A0A6F9DAC9</accession>
<feature type="region of interest" description="Disordered" evidence="2">
    <location>
        <begin position="1113"/>
        <end position="1132"/>
    </location>
</feature>
<dbReference type="InterPro" id="IPR041631">
    <property type="entry name" value="Alpha_DG1_N2"/>
</dbReference>
<evidence type="ECO:0000256" key="3">
    <source>
        <dbReference type="SAM" id="Phobius"/>
    </source>
</evidence>
<dbReference type="Gene3D" id="3.30.70.1040">
    <property type="entry name" value="Dystroglycan, domain 2"/>
    <property type="match status" value="1"/>
</dbReference>
<feature type="transmembrane region" description="Helical" evidence="3">
    <location>
        <begin position="998"/>
        <end position="1019"/>
    </location>
</feature>
<feature type="compositionally biased region" description="Low complexity" evidence="2">
    <location>
        <begin position="647"/>
        <end position="661"/>
    </location>
</feature>
<dbReference type="InterPro" id="IPR030398">
    <property type="entry name" value="SEA_DG_dom"/>
</dbReference>
<feature type="region of interest" description="Disordered" evidence="2">
    <location>
        <begin position="327"/>
        <end position="351"/>
    </location>
</feature>
<dbReference type="EMBL" id="LR784349">
    <property type="protein sequence ID" value="CAB3236144.1"/>
    <property type="molecule type" value="mRNA"/>
</dbReference>